<dbReference type="GO" id="GO:0008270">
    <property type="term" value="F:zinc ion binding"/>
    <property type="evidence" value="ECO:0007669"/>
    <property type="project" value="UniProtKB-KW"/>
</dbReference>
<dbReference type="InParanoid" id="A0A1C7MV46"/>
<accession>A0A1C7MV46</accession>
<evidence type="ECO:0000313" key="9">
    <source>
        <dbReference type="Proteomes" id="UP000093000"/>
    </source>
</evidence>
<feature type="domain" description="C2H2-type" evidence="7">
    <location>
        <begin position="26"/>
        <end position="56"/>
    </location>
</feature>
<evidence type="ECO:0000259" key="7">
    <source>
        <dbReference type="PROSITE" id="PS50157"/>
    </source>
</evidence>
<dbReference type="Proteomes" id="UP000093000">
    <property type="component" value="Unassembled WGS sequence"/>
</dbReference>
<dbReference type="PANTHER" id="PTHR23057">
    <property type="entry name" value="JUXTAPOSED WITH ANOTHER ZINC FINGER PROTEIN 1"/>
    <property type="match status" value="1"/>
</dbReference>
<dbReference type="InterPro" id="IPR051580">
    <property type="entry name" value="ZnF-Chromatin_assoc"/>
</dbReference>
<keyword evidence="9" id="KW-1185">Reference proteome</keyword>
<dbReference type="EMBL" id="LUGH01002293">
    <property type="protein sequence ID" value="OBZ80306.1"/>
    <property type="molecule type" value="Genomic_DNA"/>
</dbReference>
<dbReference type="Gene3D" id="3.30.160.60">
    <property type="entry name" value="Classic Zinc Finger"/>
    <property type="match status" value="1"/>
</dbReference>
<dbReference type="STRING" id="101091.A0A1C7MV46"/>
<feature type="compositionally biased region" description="Low complexity" evidence="6">
    <location>
        <begin position="54"/>
        <end position="106"/>
    </location>
</feature>
<feature type="region of interest" description="Disordered" evidence="6">
    <location>
        <begin position="41"/>
        <end position="118"/>
    </location>
</feature>
<dbReference type="PANTHER" id="PTHR23057:SF0">
    <property type="entry name" value="JUXTAPOSED WITH ANOTHER ZINC FINGER PROTEIN 1"/>
    <property type="match status" value="1"/>
</dbReference>
<reference evidence="8 9" key="1">
    <citation type="submission" date="2016-03" db="EMBL/GenBank/DDBJ databases">
        <title>Choanephora cucurbitarum.</title>
        <authorList>
            <person name="Min B."/>
            <person name="Park H."/>
            <person name="Park J.-H."/>
            <person name="Shin H.-D."/>
            <person name="Choi I.-G."/>
        </authorList>
    </citation>
    <scope>NUCLEOTIDE SEQUENCE [LARGE SCALE GENOMIC DNA]</scope>
    <source>
        <strain evidence="8 9">KUS-F28377</strain>
    </source>
</reference>
<protein>
    <recommendedName>
        <fullName evidence="7">C2H2-type domain-containing protein</fullName>
    </recommendedName>
</protein>
<keyword evidence="2" id="KW-0677">Repeat</keyword>
<evidence type="ECO:0000256" key="3">
    <source>
        <dbReference type="ARBA" id="ARBA00022771"/>
    </source>
</evidence>
<keyword evidence="1" id="KW-0479">Metal-binding</keyword>
<keyword evidence="3 5" id="KW-0863">Zinc-finger</keyword>
<feature type="non-terminal residue" evidence="8">
    <location>
        <position position="1"/>
    </location>
</feature>
<dbReference type="PROSITE" id="PS00028">
    <property type="entry name" value="ZINC_FINGER_C2H2_1"/>
    <property type="match status" value="1"/>
</dbReference>
<comment type="caution">
    <text evidence="8">The sequence shown here is derived from an EMBL/GenBank/DDBJ whole genome shotgun (WGS) entry which is preliminary data.</text>
</comment>
<dbReference type="InterPro" id="IPR013087">
    <property type="entry name" value="Znf_C2H2_type"/>
</dbReference>
<dbReference type="GO" id="GO:0005634">
    <property type="term" value="C:nucleus"/>
    <property type="evidence" value="ECO:0007669"/>
    <property type="project" value="TreeGrafter"/>
</dbReference>
<name>A0A1C7MV46_9FUNG</name>
<proteinExistence type="predicted"/>
<feature type="region of interest" description="Disordered" evidence="6">
    <location>
        <begin position="1"/>
        <end position="25"/>
    </location>
</feature>
<evidence type="ECO:0000256" key="2">
    <source>
        <dbReference type="ARBA" id="ARBA00022737"/>
    </source>
</evidence>
<dbReference type="OrthoDB" id="3269380at2759"/>
<dbReference type="InterPro" id="IPR036236">
    <property type="entry name" value="Znf_C2H2_sf"/>
</dbReference>
<keyword evidence="4" id="KW-0862">Zinc</keyword>
<organism evidence="8 9">
    <name type="scientific">Choanephora cucurbitarum</name>
    <dbReference type="NCBI Taxonomy" id="101091"/>
    <lineage>
        <taxon>Eukaryota</taxon>
        <taxon>Fungi</taxon>
        <taxon>Fungi incertae sedis</taxon>
        <taxon>Mucoromycota</taxon>
        <taxon>Mucoromycotina</taxon>
        <taxon>Mucoromycetes</taxon>
        <taxon>Mucorales</taxon>
        <taxon>Mucorineae</taxon>
        <taxon>Choanephoraceae</taxon>
        <taxon>Choanephoroideae</taxon>
        <taxon>Choanephora</taxon>
    </lineage>
</organism>
<evidence type="ECO:0000256" key="4">
    <source>
        <dbReference type="ARBA" id="ARBA00022833"/>
    </source>
</evidence>
<evidence type="ECO:0000313" key="8">
    <source>
        <dbReference type="EMBL" id="OBZ80306.1"/>
    </source>
</evidence>
<dbReference type="PROSITE" id="PS50157">
    <property type="entry name" value="ZINC_FINGER_C2H2_2"/>
    <property type="match status" value="1"/>
</dbReference>
<sequence length="118" mass="13565">YHLREAKGSSGHGNFSGEGEVNAKPYHCHVPGCKKAYRTVNGLRYHQQNGHNAQPSTSPSSQTNPPSQQQIMTAAIQQMQMHPSQQQQQQSMLNLQQQQNQHYRIQQQREKWQMNNPM</sequence>
<dbReference type="AlphaFoldDB" id="A0A1C7MV46"/>
<evidence type="ECO:0000256" key="6">
    <source>
        <dbReference type="SAM" id="MobiDB-lite"/>
    </source>
</evidence>
<dbReference type="SUPFAM" id="SSF57667">
    <property type="entry name" value="beta-beta-alpha zinc fingers"/>
    <property type="match status" value="1"/>
</dbReference>
<evidence type="ECO:0000256" key="1">
    <source>
        <dbReference type="ARBA" id="ARBA00022723"/>
    </source>
</evidence>
<evidence type="ECO:0000256" key="5">
    <source>
        <dbReference type="PROSITE-ProRule" id="PRU00042"/>
    </source>
</evidence>
<gene>
    <name evidence="8" type="ORF">A0J61_11646</name>
</gene>